<evidence type="ECO:0000313" key="3">
    <source>
        <dbReference type="Proteomes" id="UP000034471"/>
    </source>
</evidence>
<comment type="caution">
    <text evidence="2">The sequence shown here is derived from an EMBL/GenBank/DDBJ whole genome shotgun (WGS) entry which is preliminary data.</text>
</comment>
<feature type="chain" id="PRO_5002533060" evidence="1">
    <location>
        <begin position="26"/>
        <end position="194"/>
    </location>
</feature>
<reference evidence="2 3" key="1">
    <citation type="journal article" date="2015" name="Nature">
        <title>rRNA introns, odd ribosomes, and small enigmatic genomes across a large radiation of phyla.</title>
        <authorList>
            <person name="Brown C.T."/>
            <person name="Hug L.A."/>
            <person name="Thomas B.C."/>
            <person name="Sharon I."/>
            <person name="Castelle C.J."/>
            <person name="Singh A."/>
            <person name="Wilkins M.J."/>
            <person name="Williams K.H."/>
            <person name="Banfield J.F."/>
        </authorList>
    </citation>
    <scope>NUCLEOTIDE SEQUENCE [LARGE SCALE GENOMIC DNA]</scope>
</reference>
<dbReference type="Proteomes" id="UP000034471">
    <property type="component" value="Unassembled WGS sequence"/>
</dbReference>
<gene>
    <name evidence="2" type="ORF">US54_C0048G0009</name>
</gene>
<protein>
    <submittedName>
        <fullName evidence="2">Uncharacterized protein</fullName>
    </submittedName>
</protein>
<dbReference type="STRING" id="1618481.US54_C0048G0009"/>
<accession>A0A0G0JJR1</accession>
<name>A0A0G0JJR1_9BACT</name>
<dbReference type="AlphaFoldDB" id="A0A0G0JJR1"/>
<evidence type="ECO:0000256" key="1">
    <source>
        <dbReference type="SAM" id="SignalP"/>
    </source>
</evidence>
<feature type="signal peptide" evidence="1">
    <location>
        <begin position="1"/>
        <end position="25"/>
    </location>
</feature>
<proteinExistence type="predicted"/>
<evidence type="ECO:0000313" key="2">
    <source>
        <dbReference type="EMBL" id="KKQ36979.1"/>
    </source>
</evidence>
<keyword evidence="1" id="KW-0732">Signal</keyword>
<sequence length="194" mass="22044">MLNTRIRIMLLLMMSMGLWMLKTHATSADLVAERKVQGNHFSITTLSFININTANFSQLISFFNTDGIVPGGFDAKTVRIEKDGKMDVQYSLQTIERGGNTNFCHTLDLQIVRRDLTEVYNGKLMNLSLQDNLQDGDIEEWILFLSLSASDDSLKNKQCDFDLYMRTYRNSPGENFKGIHAKRTLTSTVTSGTW</sequence>
<dbReference type="EMBL" id="LBTJ01000048">
    <property type="protein sequence ID" value="KKQ36979.1"/>
    <property type="molecule type" value="Genomic_DNA"/>
</dbReference>
<organism evidence="2 3">
    <name type="scientific">Candidatus Roizmanbacteria bacterium GW2011_GWA2_37_7</name>
    <dbReference type="NCBI Taxonomy" id="1618481"/>
    <lineage>
        <taxon>Bacteria</taxon>
        <taxon>Candidatus Roizmaniibacteriota</taxon>
    </lineage>
</organism>